<reference evidence="3 4" key="1">
    <citation type="submission" date="2015-09" db="EMBL/GenBank/DDBJ databases">
        <title>Complete genome sequence of Defluviimonas alba cai42t isolated from an oilfield in Xinjiang.</title>
        <authorList>
            <person name="Geng S."/>
            <person name="Pan X."/>
            <person name="Wu X."/>
        </authorList>
    </citation>
    <scope>NUCLEOTIDE SEQUENCE [LARGE SCALE GENOMIC DNA]</scope>
    <source>
        <strain evidence="4">cai42</strain>
    </source>
</reference>
<dbReference type="PANTHER" id="PTHR22911">
    <property type="entry name" value="ACYL-MALONYL CONDENSING ENZYME-RELATED"/>
    <property type="match status" value="1"/>
</dbReference>
<dbReference type="InterPro" id="IPR037185">
    <property type="entry name" value="EmrE-like"/>
</dbReference>
<dbReference type="STRING" id="1335048.AKL17_0483"/>
<dbReference type="EMBL" id="CP012661">
    <property type="protein sequence ID" value="AMY67743.1"/>
    <property type="molecule type" value="Genomic_DNA"/>
</dbReference>
<accession>A0A165SGB4</accession>
<sequence length="288" mass="30594">MNTHKRGVAEMTLAMTISGTVGWFAIQSGLAPSAAVFWRCLFGSAAMLIVCAMLGFLRRDVFNRRQFAWIVLGGVALALNWSFLFGAYAYASISVATVIYHTQPFMLVGLGVLLLGERLTLNKLGWLVLSFAGMLGIVLGRSVSGADSPDFSIGVLMALGAAFFYAAAALIAKKLKGVPPHLIVLIQLSVGAIMLLPFAGRPAGATSWAMLLTIGVVHTAVMSTLLYGALQKLPTSLVGILSFIYPVVAIIVDWLAFDQKMNLMQFAGAGAILLSAAAMNLGWSHPKQ</sequence>
<evidence type="ECO:0000313" key="4">
    <source>
        <dbReference type="Proteomes" id="UP000076128"/>
    </source>
</evidence>
<feature type="transmembrane region" description="Helical" evidence="1">
    <location>
        <begin position="12"/>
        <end position="30"/>
    </location>
</feature>
<dbReference type="AlphaFoldDB" id="A0A165SGB4"/>
<feature type="transmembrane region" description="Helical" evidence="1">
    <location>
        <begin position="97"/>
        <end position="116"/>
    </location>
</feature>
<proteinExistence type="predicted"/>
<keyword evidence="1" id="KW-0812">Transmembrane</keyword>
<dbReference type="SUPFAM" id="SSF103481">
    <property type="entry name" value="Multidrug resistance efflux transporter EmrE"/>
    <property type="match status" value="2"/>
</dbReference>
<dbReference type="PATRIC" id="fig|1335048.3.peg.503"/>
<feature type="transmembrane region" description="Helical" evidence="1">
    <location>
        <begin position="206"/>
        <end position="230"/>
    </location>
</feature>
<dbReference type="InterPro" id="IPR000620">
    <property type="entry name" value="EamA_dom"/>
</dbReference>
<name>A0A165SGB4_9RHOB</name>
<feature type="transmembrane region" description="Helical" evidence="1">
    <location>
        <begin position="69"/>
        <end position="91"/>
    </location>
</feature>
<keyword evidence="1" id="KW-1133">Transmembrane helix</keyword>
<dbReference type="RefSeq" id="WP_021696289.1">
    <property type="nucleotide sequence ID" value="NZ_CP012661.1"/>
</dbReference>
<dbReference type="Gene3D" id="1.10.3730.20">
    <property type="match status" value="2"/>
</dbReference>
<keyword evidence="4" id="KW-1185">Reference proteome</keyword>
<evidence type="ECO:0000313" key="3">
    <source>
        <dbReference type="EMBL" id="AMY67743.1"/>
    </source>
</evidence>
<feature type="transmembrane region" description="Helical" evidence="1">
    <location>
        <begin position="36"/>
        <end position="57"/>
    </location>
</feature>
<feature type="transmembrane region" description="Helical" evidence="1">
    <location>
        <begin position="263"/>
        <end position="283"/>
    </location>
</feature>
<dbReference type="GO" id="GO:0016020">
    <property type="term" value="C:membrane"/>
    <property type="evidence" value="ECO:0007669"/>
    <property type="project" value="InterPro"/>
</dbReference>
<feature type="domain" description="EamA" evidence="2">
    <location>
        <begin position="12"/>
        <end position="138"/>
    </location>
</feature>
<gene>
    <name evidence="3" type="ORF">AKL17_0483</name>
</gene>
<dbReference type="Pfam" id="PF00892">
    <property type="entry name" value="EamA"/>
    <property type="match status" value="2"/>
</dbReference>
<feature type="transmembrane region" description="Helical" evidence="1">
    <location>
        <begin position="151"/>
        <end position="170"/>
    </location>
</feature>
<dbReference type="PANTHER" id="PTHR22911:SF102">
    <property type="entry name" value="MEMBRANE PROTEIN"/>
    <property type="match status" value="1"/>
</dbReference>
<keyword evidence="1" id="KW-0472">Membrane</keyword>
<dbReference type="KEGG" id="daa:AKL17_0483"/>
<protein>
    <recommendedName>
        <fullName evidence="2">EamA domain-containing protein</fullName>
    </recommendedName>
</protein>
<dbReference type="OrthoDB" id="9814238at2"/>
<evidence type="ECO:0000256" key="1">
    <source>
        <dbReference type="SAM" id="Phobius"/>
    </source>
</evidence>
<feature type="transmembrane region" description="Helical" evidence="1">
    <location>
        <begin position="123"/>
        <end position="139"/>
    </location>
</feature>
<feature type="transmembrane region" description="Helical" evidence="1">
    <location>
        <begin position="182"/>
        <end position="200"/>
    </location>
</feature>
<dbReference type="Proteomes" id="UP000076128">
    <property type="component" value="Chromosome"/>
</dbReference>
<feature type="transmembrane region" description="Helical" evidence="1">
    <location>
        <begin position="237"/>
        <end position="257"/>
    </location>
</feature>
<feature type="domain" description="EamA" evidence="2">
    <location>
        <begin position="153"/>
        <end position="280"/>
    </location>
</feature>
<organism evidence="3 4">
    <name type="scientific">Frigidibacter mobilis</name>
    <dbReference type="NCBI Taxonomy" id="1335048"/>
    <lineage>
        <taxon>Bacteria</taxon>
        <taxon>Pseudomonadati</taxon>
        <taxon>Pseudomonadota</taxon>
        <taxon>Alphaproteobacteria</taxon>
        <taxon>Rhodobacterales</taxon>
        <taxon>Paracoccaceae</taxon>
        <taxon>Frigidibacter</taxon>
    </lineage>
</organism>
<evidence type="ECO:0000259" key="2">
    <source>
        <dbReference type="Pfam" id="PF00892"/>
    </source>
</evidence>